<name>A0A0F9TYF2_9ZZZZ</name>
<dbReference type="EMBL" id="LAZR01000940">
    <property type="protein sequence ID" value="KKN54166.1"/>
    <property type="molecule type" value="Genomic_DNA"/>
</dbReference>
<reference evidence="2" key="1">
    <citation type="journal article" date="2015" name="Nature">
        <title>Complex archaea that bridge the gap between prokaryotes and eukaryotes.</title>
        <authorList>
            <person name="Spang A."/>
            <person name="Saw J.H."/>
            <person name="Jorgensen S.L."/>
            <person name="Zaremba-Niedzwiedzka K."/>
            <person name="Martijn J."/>
            <person name="Lind A.E."/>
            <person name="van Eijk R."/>
            <person name="Schleper C."/>
            <person name="Guy L."/>
            <person name="Ettema T.J."/>
        </authorList>
    </citation>
    <scope>NUCLEOTIDE SEQUENCE</scope>
</reference>
<gene>
    <name evidence="2" type="ORF">LCGC14_0595150</name>
</gene>
<keyword evidence="1" id="KW-0472">Membrane</keyword>
<protein>
    <submittedName>
        <fullName evidence="2">Uncharacterized protein</fullName>
    </submittedName>
</protein>
<feature type="transmembrane region" description="Helical" evidence="1">
    <location>
        <begin position="12"/>
        <end position="30"/>
    </location>
</feature>
<dbReference type="AlphaFoldDB" id="A0A0F9TYF2"/>
<organism evidence="2">
    <name type="scientific">marine sediment metagenome</name>
    <dbReference type="NCBI Taxonomy" id="412755"/>
    <lineage>
        <taxon>unclassified sequences</taxon>
        <taxon>metagenomes</taxon>
        <taxon>ecological metagenomes</taxon>
    </lineage>
</organism>
<accession>A0A0F9TYF2</accession>
<sequence>MTTIFSVNPIEAVTVISLLAIQAIGVGIAYQKLRSRDDQITRELSRQRRILILGIRLFARRTGNKDLTSIEIEIADALAGD</sequence>
<keyword evidence="1" id="KW-1133">Transmembrane helix</keyword>
<keyword evidence="1" id="KW-0812">Transmembrane</keyword>
<evidence type="ECO:0000256" key="1">
    <source>
        <dbReference type="SAM" id="Phobius"/>
    </source>
</evidence>
<proteinExistence type="predicted"/>
<evidence type="ECO:0000313" key="2">
    <source>
        <dbReference type="EMBL" id="KKN54166.1"/>
    </source>
</evidence>
<comment type="caution">
    <text evidence="2">The sequence shown here is derived from an EMBL/GenBank/DDBJ whole genome shotgun (WGS) entry which is preliminary data.</text>
</comment>